<organism evidence="1 2">
    <name type="scientific">Acetobacter malorum DSM 14337</name>
    <dbReference type="NCBI Taxonomy" id="1307910"/>
    <lineage>
        <taxon>Bacteria</taxon>
        <taxon>Pseudomonadati</taxon>
        <taxon>Pseudomonadota</taxon>
        <taxon>Alphaproteobacteria</taxon>
        <taxon>Acetobacterales</taxon>
        <taxon>Acetobacteraceae</taxon>
        <taxon>Acetobacter</taxon>
    </lineage>
</organism>
<dbReference type="EMBL" id="BAPF01000006">
    <property type="protein sequence ID" value="GBQ77304.1"/>
    <property type="molecule type" value="Genomic_DNA"/>
</dbReference>
<dbReference type="RefSeq" id="WP_061505156.1">
    <property type="nucleotide sequence ID" value="NZ_BAPF01000006.1"/>
</dbReference>
<name>A0ABQ0PPA7_9PROT</name>
<sequence>MADEITKPEYTPEELRPMNALERSRCQMVLGWNDPTLAGKLGVDRNKVYRNRPIEGEEAAWLRRLTAFHIANPPPASVQARHKAKLAQAGMQ</sequence>
<proteinExistence type="predicted"/>
<dbReference type="Proteomes" id="UP001065047">
    <property type="component" value="Unassembled WGS sequence"/>
</dbReference>
<reference evidence="1" key="1">
    <citation type="submission" date="2013-04" db="EMBL/GenBank/DDBJ databases">
        <title>The genome sequencing project of 58 acetic acid bacteria.</title>
        <authorList>
            <person name="Okamoto-Kainuma A."/>
            <person name="Ishikawa M."/>
            <person name="Umino S."/>
            <person name="Koizumi Y."/>
            <person name="Shiwa Y."/>
            <person name="Yoshikawa H."/>
            <person name="Matsutani M."/>
            <person name="Matsushita K."/>
        </authorList>
    </citation>
    <scope>NUCLEOTIDE SEQUENCE</scope>
    <source>
        <strain evidence="1">DSM 14337</strain>
    </source>
</reference>
<protein>
    <recommendedName>
        <fullName evidence="3">Phage protein</fullName>
    </recommendedName>
</protein>
<comment type="caution">
    <text evidence="1">The sequence shown here is derived from an EMBL/GenBank/DDBJ whole genome shotgun (WGS) entry which is preliminary data.</text>
</comment>
<evidence type="ECO:0008006" key="3">
    <source>
        <dbReference type="Google" id="ProtNLM"/>
    </source>
</evidence>
<accession>A0ABQ0PPA7</accession>
<evidence type="ECO:0000313" key="2">
    <source>
        <dbReference type="Proteomes" id="UP001065047"/>
    </source>
</evidence>
<keyword evidence="2" id="KW-1185">Reference proteome</keyword>
<gene>
    <name evidence="1" type="ORF">AA14337_0779</name>
</gene>
<evidence type="ECO:0000313" key="1">
    <source>
        <dbReference type="EMBL" id="GBQ77304.1"/>
    </source>
</evidence>
<dbReference type="GeneID" id="29556393"/>